<accession>A0ABW2CS64</accession>
<dbReference type="SMART" id="SM00429">
    <property type="entry name" value="IPT"/>
    <property type="match status" value="1"/>
</dbReference>
<reference evidence="3" key="1">
    <citation type="journal article" date="2019" name="Int. J. Syst. Evol. Microbiol.">
        <title>The Global Catalogue of Microorganisms (GCM) 10K type strain sequencing project: providing services to taxonomists for standard genome sequencing and annotation.</title>
        <authorList>
            <consortium name="The Broad Institute Genomics Platform"/>
            <consortium name="The Broad Institute Genome Sequencing Center for Infectious Disease"/>
            <person name="Wu L."/>
            <person name="Ma J."/>
        </authorList>
    </citation>
    <scope>NUCLEOTIDE SEQUENCE [LARGE SCALE GENOMIC DNA]</scope>
    <source>
        <strain evidence="3">JCM 3369</strain>
    </source>
</reference>
<gene>
    <name evidence="2" type="ORF">ACFQKB_27375</name>
</gene>
<dbReference type="RefSeq" id="WP_378050087.1">
    <property type="nucleotide sequence ID" value="NZ_JBHSXE010000002.1"/>
</dbReference>
<dbReference type="InterPro" id="IPR013783">
    <property type="entry name" value="Ig-like_fold"/>
</dbReference>
<feature type="domain" description="IPT/TIG" evidence="1">
    <location>
        <begin position="73"/>
        <end position="155"/>
    </location>
</feature>
<dbReference type="InterPro" id="IPR002909">
    <property type="entry name" value="IPT_dom"/>
</dbReference>
<dbReference type="Gene3D" id="2.60.40.10">
    <property type="entry name" value="Immunoglobulins"/>
    <property type="match status" value="1"/>
</dbReference>
<dbReference type="Proteomes" id="UP001596380">
    <property type="component" value="Unassembled WGS sequence"/>
</dbReference>
<dbReference type="SUPFAM" id="SSF81296">
    <property type="entry name" value="E set domains"/>
    <property type="match status" value="1"/>
</dbReference>
<dbReference type="InterPro" id="IPR014756">
    <property type="entry name" value="Ig_E-set"/>
</dbReference>
<organism evidence="2 3">
    <name type="scientific">Actinomadura yumaensis</name>
    <dbReference type="NCBI Taxonomy" id="111807"/>
    <lineage>
        <taxon>Bacteria</taxon>
        <taxon>Bacillati</taxon>
        <taxon>Actinomycetota</taxon>
        <taxon>Actinomycetes</taxon>
        <taxon>Streptosporangiales</taxon>
        <taxon>Thermomonosporaceae</taxon>
        <taxon>Actinomadura</taxon>
    </lineage>
</organism>
<evidence type="ECO:0000259" key="1">
    <source>
        <dbReference type="SMART" id="SM00429"/>
    </source>
</evidence>
<evidence type="ECO:0000313" key="2">
    <source>
        <dbReference type="EMBL" id="MFC6883509.1"/>
    </source>
</evidence>
<comment type="caution">
    <text evidence="2">The sequence shown here is derived from an EMBL/GenBank/DDBJ whole genome shotgun (WGS) entry which is preliminary data.</text>
</comment>
<name>A0ABW2CS64_9ACTN</name>
<protein>
    <submittedName>
        <fullName evidence="2">IPT/TIG domain-containing protein</fullName>
    </submittedName>
</protein>
<evidence type="ECO:0000313" key="3">
    <source>
        <dbReference type="Proteomes" id="UP001596380"/>
    </source>
</evidence>
<sequence>MSLVRSNGTPVTKAGLGTYFTTVPVTDPLIKIKETLYELERDDGTTFPPRRRAIRFRAGQVIRTSELLAEFPDPAVTSIAPATGPAAGGTAVQIRGANFTPGSVPKVGDVACTNIVVVNEELITCKTGAHAAGAVPVTVTTDSGTASLTAGFTFA</sequence>
<dbReference type="Pfam" id="PF01833">
    <property type="entry name" value="TIG"/>
    <property type="match status" value="1"/>
</dbReference>
<keyword evidence="3" id="KW-1185">Reference proteome</keyword>
<dbReference type="EMBL" id="JBHSXS010000019">
    <property type="protein sequence ID" value="MFC6883509.1"/>
    <property type="molecule type" value="Genomic_DNA"/>
</dbReference>
<dbReference type="CDD" id="cd00603">
    <property type="entry name" value="IPT_PCSR"/>
    <property type="match status" value="1"/>
</dbReference>
<proteinExistence type="predicted"/>